<name>A0A9P6KV99_9PLEO</name>
<keyword evidence="1" id="KW-0732">Signal</keyword>
<organism evidence="2 3">
    <name type="scientific">Paraphaeosphaeria minitans</name>
    <dbReference type="NCBI Taxonomy" id="565426"/>
    <lineage>
        <taxon>Eukaryota</taxon>
        <taxon>Fungi</taxon>
        <taxon>Dikarya</taxon>
        <taxon>Ascomycota</taxon>
        <taxon>Pezizomycotina</taxon>
        <taxon>Dothideomycetes</taxon>
        <taxon>Pleosporomycetidae</taxon>
        <taxon>Pleosporales</taxon>
        <taxon>Massarineae</taxon>
        <taxon>Didymosphaeriaceae</taxon>
        <taxon>Paraphaeosphaeria</taxon>
    </lineage>
</organism>
<dbReference type="Pfam" id="PF04681">
    <property type="entry name" value="Bys1"/>
    <property type="match status" value="1"/>
</dbReference>
<gene>
    <name evidence="2" type="ORF">PMIN01_02775</name>
</gene>
<dbReference type="Proteomes" id="UP000756921">
    <property type="component" value="Unassembled WGS sequence"/>
</dbReference>
<accession>A0A9P6KV99</accession>
<feature type="chain" id="PRO_5040154712" evidence="1">
    <location>
        <begin position="31"/>
        <end position="339"/>
    </location>
</feature>
<sequence length="339" mass="37805">MAQFFGVTTFRFSFSLGILLLLLQTQSTYAANNVIWKNRCDYDLYFWEVPPGGPERDDAFTRVPARGEYVHQMTWHKDGGIVLKYRDVPYYTKAPAGILQAEYYMDRRQNKLWYDSSIIDCGRGLGPQNPYYCPFAHGGVNMYVIGNRGDSLFCRDSSCQLGGQCDQATYLVRGGWVGEPTLSCPLGVDLVFETCTKRSVEKTWVEGQVSPAPAPAPVPAPWQPWPTPVQPPLPPPAPWTFHGIPGTTMLTSSVTKATTSFVAVPARPTRAPKPQTYPVPQGYPDGTICFDPDCKCYAFSGPRQPGRADCTGFEGALECLLGGNCGTWQRMERRRQEWQ</sequence>
<dbReference type="OrthoDB" id="1193027at2759"/>
<evidence type="ECO:0000256" key="1">
    <source>
        <dbReference type="SAM" id="SignalP"/>
    </source>
</evidence>
<protein>
    <submittedName>
        <fullName evidence="2">Uncharacterized protein</fullName>
    </submittedName>
</protein>
<dbReference type="EMBL" id="WJXW01000002">
    <property type="protein sequence ID" value="KAF9740140.1"/>
    <property type="molecule type" value="Genomic_DNA"/>
</dbReference>
<dbReference type="InterPro" id="IPR006771">
    <property type="entry name" value="CetA-like"/>
</dbReference>
<reference evidence="2" key="1">
    <citation type="journal article" date="2020" name="Mol. Plant Microbe Interact.">
        <title>Genome Sequence of the Biocontrol Agent Coniothyrium minitans strain Conio (IMI 134523).</title>
        <authorList>
            <person name="Patel D."/>
            <person name="Shittu T.A."/>
            <person name="Baroncelli R."/>
            <person name="Muthumeenakshi S."/>
            <person name="Osborne T.H."/>
            <person name="Janganan T.K."/>
            <person name="Sreenivasaprasad S."/>
        </authorList>
    </citation>
    <scope>NUCLEOTIDE SEQUENCE</scope>
    <source>
        <strain evidence="2">Conio</strain>
    </source>
</reference>
<evidence type="ECO:0000313" key="2">
    <source>
        <dbReference type="EMBL" id="KAF9740140.1"/>
    </source>
</evidence>
<comment type="caution">
    <text evidence="2">The sequence shown here is derived from an EMBL/GenBank/DDBJ whole genome shotgun (WGS) entry which is preliminary data.</text>
</comment>
<evidence type="ECO:0000313" key="3">
    <source>
        <dbReference type="Proteomes" id="UP000756921"/>
    </source>
</evidence>
<feature type="signal peptide" evidence="1">
    <location>
        <begin position="1"/>
        <end position="30"/>
    </location>
</feature>
<proteinExistence type="predicted"/>
<keyword evidence="3" id="KW-1185">Reference proteome</keyword>
<dbReference type="AlphaFoldDB" id="A0A9P6KV99"/>